<dbReference type="EMBL" id="CP017316">
    <property type="protein sequence ID" value="AOT59087.1"/>
    <property type="molecule type" value="Genomic_DNA"/>
</dbReference>
<feature type="domain" description="HNH nuclease" evidence="1">
    <location>
        <begin position="221"/>
        <end position="265"/>
    </location>
</feature>
<proteinExistence type="predicted"/>
<keyword evidence="3" id="KW-1185">Reference proteome</keyword>
<organism evidence="2 3">
    <name type="scientific">Streptomyces rubrolavendulae</name>
    <dbReference type="NCBI Taxonomy" id="285473"/>
    <lineage>
        <taxon>Bacteria</taxon>
        <taxon>Bacillati</taxon>
        <taxon>Actinomycetota</taxon>
        <taxon>Actinomycetes</taxon>
        <taxon>Kitasatosporales</taxon>
        <taxon>Streptomycetaceae</taxon>
        <taxon>Streptomyces</taxon>
    </lineage>
</organism>
<dbReference type="InterPro" id="IPR003615">
    <property type="entry name" value="HNH_nuc"/>
</dbReference>
<dbReference type="Pfam" id="PF13392">
    <property type="entry name" value="HNH_3"/>
    <property type="match status" value="1"/>
</dbReference>
<dbReference type="STRING" id="285473.A4G23_01918"/>
<gene>
    <name evidence="2" type="ORF">A4G23_01918</name>
</gene>
<sequence>MSRVVYTRDLLARTAASSSSLVDLMRRLGTPLGSTPLRYLRGRLAHYGVDTSHFVDEPLPPRERRDYSRERLAEAAARSHSIREMLEHLGYPAHDSPFGHIRRKLDAFGIDTSHFTGGRGYGGSVPDRESLASAAARSTGLAGLLRELGLPNNGARRARVRRALAAHSISTAHFTGQAHRRGTVARNRKPAAEILRRREAGSGRATTAMLRRALDEVGVVRVCAACGTGDTWQGKRLVLEIDHVNGDRLDNRRENLRYLCPSCHSQTDGFSRGTGRTRGREAR</sequence>
<evidence type="ECO:0000259" key="1">
    <source>
        <dbReference type="SMART" id="SM00507"/>
    </source>
</evidence>
<dbReference type="AlphaFoldDB" id="A0A1D8G0V5"/>
<dbReference type="Proteomes" id="UP000095349">
    <property type="component" value="Chromosome"/>
</dbReference>
<evidence type="ECO:0000313" key="2">
    <source>
        <dbReference type="EMBL" id="AOT59087.1"/>
    </source>
</evidence>
<reference evidence="2 3" key="1">
    <citation type="submission" date="2016-09" db="EMBL/GenBank/DDBJ databases">
        <title>Streptomyces rubrolavendulae MJM4426 Genome sequencing and assembly.</title>
        <authorList>
            <person name="Kim J.-G."/>
        </authorList>
    </citation>
    <scope>NUCLEOTIDE SEQUENCE [LARGE SCALE GENOMIC DNA]</scope>
    <source>
        <strain evidence="2 3">MJM4426</strain>
    </source>
</reference>
<dbReference type="PATRIC" id="fig|285473.5.peg.1992"/>
<dbReference type="SMART" id="SM00507">
    <property type="entry name" value="HNHc"/>
    <property type="match status" value="1"/>
</dbReference>
<accession>A0A1D8G0V5</accession>
<protein>
    <recommendedName>
        <fullName evidence="1">HNH nuclease domain-containing protein</fullName>
    </recommendedName>
</protein>
<name>A0A1D8G0V5_9ACTN</name>
<dbReference type="CDD" id="cd00085">
    <property type="entry name" value="HNHc"/>
    <property type="match status" value="1"/>
</dbReference>
<evidence type="ECO:0000313" key="3">
    <source>
        <dbReference type="Proteomes" id="UP000095349"/>
    </source>
</evidence>
<dbReference type="KEGG" id="srn:A4G23_01918"/>